<dbReference type="PIRSF" id="PIRSF028762">
    <property type="entry name" value="ABD1"/>
    <property type="match status" value="1"/>
</dbReference>
<evidence type="ECO:0000256" key="1">
    <source>
        <dbReference type="ARBA" id="ARBA00003378"/>
    </source>
</evidence>
<dbReference type="PANTHER" id="PTHR12189:SF2">
    <property type="entry name" value="MRNA CAP GUANINE-N7 METHYLTRANSFERASE"/>
    <property type="match status" value="1"/>
</dbReference>
<dbReference type="Pfam" id="PF03291">
    <property type="entry name" value="mRNA_G-N7_MeTrfase"/>
    <property type="match status" value="2"/>
</dbReference>
<keyword evidence="7 15" id="KW-0949">S-adenosyl-L-methionine</keyword>
<feature type="compositionally biased region" description="Low complexity" evidence="17">
    <location>
        <begin position="80"/>
        <end position="95"/>
    </location>
</feature>
<evidence type="ECO:0000256" key="12">
    <source>
        <dbReference type="ARBA" id="ARBA00033387"/>
    </source>
</evidence>
<comment type="subcellular location">
    <subcellularLocation>
        <location evidence="2 15">Nucleus</location>
    </subcellularLocation>
</comment>
<dbReference type="GO" id="GO:0005634">
    <property type="term" value="C:nucleus"/>
    <property type="evidence" value="ECO:0007669"/>
    <property type="project" value="UniProtKB-SubCell"/>
</dbReference>
<dbReference type="Proteomes" id="UP001244011">
    <property type="component" value="Unassembled WGS sequence"/>
</dbReference>
<feature type="site" description="mRNA cap binding" evidence="16">
    <location>
        <position position="221"/>
    </location>
</feature>
<dbReference type="GO" id="GO:0003723">
    <property type="term" value="F:RNA binding"/>
    <property type="evidence" value="ECO:0007669"/>
    <property type="project" value="UniProtKB-KW"/>
</dbReference>
<dbReference type="SUPFAM" id="SSF53335">
    <property type="entry name" value="S-adenosyl-L-methionine-dependent methyltransferases"/>
    <property type="match status" value="1"/>
</dbReference>
<feature type="site" description="mRNA cap binding" evidence="16">
    <location>
        <position position="227"/>
    </location>
</feature>
<evidence type="ECO:0000256" key="13">
    <source>
        <dbReference type="ARBA" id="ARBA00044712"/>
    </source>
</evidence>
<dbReference type="RefSeq" id="XP_060288013.1">
    <property type="nucleotide sequence ID" value="XM_060431682.1"/>
</dbReference>
<comment type="similarity">
    <text evidence="15">Belongs to the class I-like SAM-binding methyltransferase superfamily. mRNA cap 0 methyltransferase family.</text>
</comment>
<keyword evidence="4 15" id="KW-0489">Methyltransferase</keyword>
<evidence type="ECO:0000256" key="16">
    <source>
        <dbReference type="PIRSR" id="PIRSR028762-2"/>
    </source>
</evidence>
<feature type="region of interest" description="Disordered" evidence="17">
    <location>
        <begin position="375"/>
        <end position="403"/>
    </location>
</feature>
<dbReference type="AlphaFoldDB" id="A0AAJ0C7X1"/>
<feature type="compositionally biased region" description="Basic and acidic residues" evidence="17">
    <location>
        <begin position="375"/>
        <end position="389"/>
    </location>
</feature>
<evidence type="ECO:0000256" key="4">
    <source>
        <dbReference type="ARBA" id="ARBA00022603"/>
    </source>
</evidence>
<evidence type="ECO:0000256" key="8">
    <source>
        <dbReference type="ARBA" id="ARBA00022884"/>
    </source>
</evidence>
<evidence type="ECO:0000256" key="14">
    <source>
        <dbReference type="ARBA" id="ARBA00049739"/>
    </source>
</evidence>
<evidence type="ECO:0000256" key="5">
    <source>
        <dbReference type="ARBA" id="ARBA00022664"/>
    </source>
</evidence>
<organism evidence="19 20">
    <name type="scientific">Phialemonium atrogriseum</name>
    <dbReference type="NCBI Taxonomy" id="1093897"/>
    <lineage>
        <taxon>Eukaryota</taxon>
        <taxon>Fungi</taxon>
        <taxon>Dikarya</taxon>
        <taxon>Ascomycota</taxon>
        <taxon>Pezizomycotina</taxon>
        <taxon>Sordariomycetes</taxon>
        <taxon>Sordariomycetidae</taxon>
        <taxon>Cephalothecales</taxon>
        <taxon>Cephalothecaceae</taxon>
        <taxon>Phialemonium</taxon>
    </lineage>
</organism>
<evidence type="ECO:0000256" key="6">
    <source>
        <dbReference type="ARBA" id="ARBA00022679"/>
    </source>
</evidence>
<evidence type="ECO:0000313" key="20">
    <source>
        <dbReference type="Proteomes" id="UP001244011"/>
    </source>
</evidence>
<evidence type="ECO:0000256" key="2">
    <source>
        <dbReference type="ARBA" id="ARBA00004123"/>
    </source>
</evidence>
<dbReference type="PROSITE" id="PS51562">
    <property type="entry name" value="RNA_CAP0_MT"/>
    <property type="match status" value="1"/>
</dbReference>
<feature type="binding site" evidence="16">
    <location>
        <begin position="179"/>
        <end position="180"/>
    </location>
    <ligand>
        <name>mRNA</name>
        <dbReference type="ChEBI" id="CHEBI:33699"/>
    </ligand>
</feature>
<keyword evidence="6 15" id="KW-0808">Transferase</keyword>
<dbReference type="GeneID" id="85314869"/>
<comment type="catalytic activity">
    <reaction evidence="13">
        <text>a 5'-end (5'-triphosphoguanosine)-ribonucleoside in mRNA + S-adenosyl-L-methionine = a 5'-end (N(7)-methyl 5'-triphosphoguanosine)-ribonucleoside in mRNA + S-adenosyl-L-homocysteine</text>
        <dbReference type="Rhea" id="RHEA:67008"/>
        <dbReference type="Rhea" id="RHEA-COMP:17166"/>
        <dbReference type="Rhea" id="RHEA-COMP:17167"/>
        <dbReference type="ChEBI" id="CHEBI:57856"/>
        <dbReference type="ChEBI" id="CHEBI:59789"/>
        <dbReference type="ChEBI" id="CHEBI:156461"/>
        <dbReference type="ChEBI" id="CHEBI:167617"/>
        <dbReference type="EC" id="2.1.1.56"/>
    </reaction>
</comment>
<accession>A0AAJ0C7X1</accession>
<comment type="function">
    <text evidence="1">Responsible for methylating the 5'-cap structure of mRNAs.</text>
</comment>
<sequence>MPGNRVTEGEADDQPRTFDARKLEPAQRKRSASPTKKTTPSSSTNPRPGRPNNEYDNANDDLPQPFDAKKLQPAKKRARSPSPGASAGSDGAGAPRKLKRPGQRARISEAEREQIRQRALERERAAEQEARVASSSGTTPDAGRAAINDVVRAHYNAVPERGRDWRKTDSRIRGLRSFNNWVKSCVIQKFAPAEDHVPGAMERGVISPDGQLCVLDIGCGKGGDLGKWQQSTQPVQLYVGLDTAEVSIEQARERYRQMYSRGRGGGRGGRGGYNRRPAPPLFEAQFHVKDCYAGSVGDVEIVRQVGFASSTLSSSRGFDVVSMMFCMHYAFESEEKARQMLKNVACALKKGGRFIGCIPNSDVISSKVEEFNKRAEEQRKSREARGDKEEPVEDGEVEEGKAEATAEWGNDIYRVRFPGKTPDDGIFRPPFGWKYNFFLHEAVEEVPEYVVPWEAFRALAEDYNLELQYHKSFSSVWETEKDDPELGPLSERMGVRERGGGPLLVTPEEMEAASFYVAFCFYKV</sequence>
<evidence type="ECO:0000313" key="19">
    <source>
        <dbReference type="EMBL" id="KAK1771800.1"/>
    </source>
</evidence>
<comment type="caution">
    <text evidence="19">The sequence shown here is derived from an EMBL/GenBank/DDBJ whole genome shotgun (WGS) entry which is preliminary data.</text>
</comment>
<feature type="site" description="mRNA cap binding" evidence="16">
    <location>
        <position position="328"/>
    </location>
</feature>
<dbReference type="EC" id="2.1.1.56" evidence="3 15"/>
<dbReference type="InterPro" id="IPR016899">
    <property type="entry name" value="mRNA_G-N7_MeTrfase_euk"/>
</dbReference>
<feature type="compositionally biased region" description="Low complexity" evidence="17">
    <location>
        <begin position="32"/>
        <end position="52"/>
    </location>
</feature>
<feature type="site" description="mRNA cap binding" evidence="16">
    <location>
        <position position="516"/>
    </location>
</feature>
<evidence type="ECO:0000256" key="9">
    <source>
        <dbReference type="ARBA" id="ARBA00023042"/>
    </source>
</evidence>
<proteinExistence type="inferred from homology"/>
<evidence type="ECO:0000256" key="7">
    <source>
        <dbReference type="ARBA" id="ARBA00022691"/>
    </source>
</evidence>
<dbReference type="EMBL" id="MU838998">
    <property type="protein sequence ID" value="KAK1771800.1"/>
    <property type="molecule type" value="Genomic_DNA"/>
</dbReference>
<evidence type="ECO:0000259" key="18">
    <source>
        <dbReference type="PROSITE" id="PS51562"/>
    </source>
</evidence>
<gene>
    <name evidence="19" type="ORF">QBC33DRAFT_592405</name>
</gene>
<evidence type="ECO:0000256" key="10">
    <source>
        <dbReference type="ARBA" id="ARBA00023242"/>
    </source>
</evidence>
<dbReference type="GO" id="GO:0004482">
    <property type="term" value="F:mRNA 5'-cap (guanine-N7-)-methyltransferase activity"/>
    <property type="evidence" value="ECO:0007669"/>
    <property type="project" value="UniProtKB-EC"/>
</dbReference>
<feature type="domain" description="MRNA cap 0 methyltransferase" evidence="18">
    <location>
        <begin position="170"/>
        <end position="524"/>
    </location>
</feature>
<keyword evidence="20" id="KW-1185">Reference proteome</keyword>
<keyword evidence="9 15" id="KW-0506">mRNA capping</keyword>
<keyword evidence="5 15" id="KW-0507">mRNA processing</keyword>
<evidence type="ECO:0000256" key="15">
    <source>
        <dbReference type="PIRNR" id="PIRNR028762"/>
    </source>
</evidence>
<feature type="site" description="mRNA cap binding" evidence="16">
    <location>
        <position position="254"/>
    </location>
</feature>
<dbReference type="InterPro" id="IPR029063">
    <property type="entry name" value="SAM-dependent_MTases_sf"/>
</dbReference>
<dbReference type="InterPro" id="IPR039753">
    <property type="entry name" value="RG7MT1"/>
</dbReference>
<dbReference type="PANTHER" id="PTHR12189">
    <property type="entry name" value="MRNA GUANINE-7- METHYLTRANSFERASE"/>
    <property type="match status" value="1"/>
</dbReference>
<dbReference type="Gene3D" id="3.40.50.150">
    <property type="entry name" value="Vaccinia Virus protein VP39"/>
    <property type="match status" value="1"/>
</dbReference>
<reference evidence="19" key="1">
    <citation type="submission" date="2023-06" db="EMBL/GenBank/DDBJ databases">
        <title>Genome-scale phylogeny and comparative genomics of the fungal order Sordariales.</title>
        <authorList>
            <consortium name="Lawrence Berkeley National Laboratory"/>
            <person name="Hensen N."/>
            <person name="Bonometti L."/>
            <person name="Westerberg I."/>
            <person name="Brannstrom I.O."/>
            <person name="Guillou S."/>
            <person name="Cros-Aarteil S."/>
            <person name="Calhoun S."/>
            <person name="Haridas S."/>
            <person name="Kuo A."/>
            <person name="Mondo S."/>
            <person name="Pangilinan J."/>
            <person name="Riley R."/>
            <person name="Labutti K."/>
            <person name="Andreopoulos B."/>
            <person name="Lipzen A."/>
            <person name="Chen C."/>
            <person name="Yanf M."/>
            <person name="Daum C."/>
            <person name="Ng V."/>
            <person name="Clum A."/>
            <person name="Steindorff A."/>
            <person name="Ohm R."/>
            <person name="Martin F."/>
            <person name="Silar P."/>
            <person name="Natvig D."/>
            <person name="Lalanne C."/>
            <person name="Gautier V."/>
            <person name="Ament-Velasquez S.L."/>
            <person name="Kruys A."/>
            <person name="Hutchinson M.I."/>
            <person name="Powell A.J."/>
            <person name="Barry K."/>
            <person name="Miller A.N."/>
            <person name="Grigoriev I.V."/>
            <person name="Debuchy R."/>
            <person name="Gladieux P."/>
            <person name="Thoren M.H."/>
            <person name="Johannesson H."/>
        </authorList>
    </citation>
    <scope>NUCLEOTIDE SEQUENCE</scope>
    <source>
        <strain evidence="19">8032-3</strain>
    </source>
</reference>
<evidence type="ECO:0000256" key="3">
    <source>
        <dbReference type="ARBA" id="ARBA00011926"/>
    </source>
</evidence>
<dbReference type="InterPro" id="IPR004971">
    <property type="entry name" value="mRNA_G-N7_MeTrfase_dom"/>
</dbReference>
<keyword evidence="8 15" id="KW-0694">RNA-binding</keyword>
<feature type="compositionally biased region" description="Basic and acidic residues" evidence="17">
    <location>
        <begin position="13"/>
        <end position="27"/>
    </location>
</feature>
<keyword evidence="10 15" id="KW-0539">Nucleus</keyword>
<feature type="site" description="mRNA cap binding" evidence="16">
    <location>
        <position position="448"/>
    </location>
</feature>
<feature type="compositionally biased region" description="Basic and acidic residues" evidence="17">
    <location>
        <begin position="106"/>
        <end position="130"/>
    </location>
</feature>
<evidence type="ECO:0000256" key="11">
    <source>
        <dbReference type="ARBA" id="ARBA00032772"/>
    </source>
</evidence>
<feature type="region of interest" description="Disordered" evidence="17">
    <location>
        <begin position="1"/>
        <end position="144"/>
    </location>
</feature>
<name>A0AAJ0C7X1_9PEZI</name>
<evidence type="ECO:0000256" key="17">
    <source>
        <dbReference type="SAM" id="MobiDB-lite"/>
    </source>
</evidence>
<protein>
    <recommendedName>
        <fullName evidence="14 15">mRNA cap guanine-N(7) methyltransferase</fullName>
        <ecNumber evidence="3 15">2.1.1.56</ecNumber>
    </recommendedName>
    <alternativeName>
        <fullName evidence="11 15">mRNA (guanine-N(7))-methyltransferase</fullName>
    </alternativeName>
    <alternativeName>
        <fullName evidence="12 15">mRNA cap methyltransferase</fullName>
    </alternativeName>
</protein>